<dbReference type="InterPro" id="IPR003593">
    <property type="entry name" value="AAA+_ATPase"/>
</dbReference>
<gene>
    <name evidence="6" type="ORF">QS62_02085</name>
</gene>
<protein>
    <submittedName>
        <fullName evidence="6">Phosphonate ABC transporter ATP-binding protein</fullName>
    </submittedName>
</protein>
<evidence type="ECO:0000259" key="5">
    <source>
        <dbReference type="PROSITE" id="PS50893"/>
    </source>
</evidence>
<evidence type="ECO:0000256" key="1">
    <source>
        <dbReference type="ARBA" id="ARBA00005417"/>
    </source>
</evidence>
<comment type="caution">
    <text evidence="6">The sequence shown here is derived from an EMBL/GenBank/DDBJ whole genome shotgun (WGS) entry which is preliminary data.</text>
</comment>
<dbReference type="InterPro" id="IPR050166">
    <property type="entry name" value="ABC_transporter_ATP-bind"/>
</dbReference>
<evidence type="ECO:0000256" key="2">
    <source>
        <dbReference type="ARBA" id="ARBA00022448"/>
    </source>
</evidence>
<evidence type="ECO:0000313" key="7">
    <source>
        <dbReference type="Proteomes" id="UP000092649"/>
    </source>
</evidence>
<dbReference type="RefSeq" id="WP_066105187.1">
    <property type="nucleotide sequence ID" value="NZ_JTJL01000006.1"/>
</dbReference>
<dbReference type="Proteomes" id="UP000092649">
    <property type="component" value="Unassembled WGS sequence"/>
</dbReference>
<dbReference type="Gene3D" id="3.40.50.300">
    <property type="entry name" value="P-loop containing nucleotide triphosphate hydrolases"/>
    <property type="match status" value="1"/>
</dbReference>
<dbReference type="PROSITE" id="PS00211">
    <property type="entry name" value="ABC_TRANSPORTER_1"/>
    <property type="match status" value="1"/>
</dbReference>
<dbReference type="GO" id="GO:0005524">
    <property type="term" value="F:ATP binding"/>
    <property type="evidence" value="ECO:0007669"/>
    <property type="project" value="UniProtKB-KW"/>
</dbReference>
<dbReference type="InterPro" id="IPR003439">
    <property type="entry name" value="ABC_transporter-like_ATP-bd"/>
</dbReference>
<keyword evidence="7" id="KW-1185">Reference proteome</keyword>
<keyword evidence="2" id="KW-0813">Transport</keyword>
<feature type="domain" description="ABC transporter" evidence="5">
    <location>
        <begin position="4"/>
        <end position="230"/>
    </location>
</feature>
<comment type="similarity">
    <text evidence="1">Belongs to the ABC transporter superfamily.</text>
</comment>
<reference evidence="6 7" key="1">
    <citation type="submission" date="2014-11" db="EMBL/GenBank/DDBJ databases">
        <title>Pan-genome of Gallibacterium spp.</title>
        <authorList>
            <person name="Kudirkiene E."/>
            <person name="Bojesen A.M."/>
        </authorList>
    </citation>
    <scope>NUCLEOTIDE SEQUENCE [LARGE SCALE GENOMIC DNA]</scope>
    <source>
        <strain evidence="6 7">F150</strain>
    </source>
</reference>
<dbReference type="InterPro" id="IPR027417">
    <property type="entry name" value="P-loop_NTPase"/>
</dbReference>
<dbReference type="PATRIC" id="fig|505341.3.peg.417"/>
<dbReference type="PANTHER" id="PTHR42788">
    <property type="entry name" value="TAURINE IMPORT ATP-BINDING PROTEIN-RELATED"/>
    <property type="match status" value="1"/>
</dbReference>
<dbReference type="GO" id="GO:0016887">
    <property type="term" value="F:ATP hydrolysis activity"/>
    <property type="evidence" value="ECO:0007669"/>
    <property type="project" value="InterPro"/>
</dbReference>
<dbReference type="SMART" id="SM00382">
    <property type="entry name" value="AAA"/>
    <property type="match status" value="1"/>
</dbReference>
<evidence type="ECO:0000256" key="4">
    <source>
        <dbReference type="ARBA" id="ARBA00022840"/>
    </source>
</evidence>
<evidence type="ECO:0000313" key="6">
    <source>
        <dbReference type="EMBL" id="OBW95858.1"/>
    </source>
</evidence>
<dbReference type="PANTHER" id="PTHR42788:SF19">
    <property type="entry name" value="ALIPHATIC SULFONATES IMPORT ATP-BINDING PROTEIN SSUB 2"/>
    <property type="match status" value="1"/>
</dbReference>
<name>A0A1A7P1J9_9PAST</name>
<dbReference type="InterPro" id="IPR017871">
    <property type="entry name" value="ABC_transporter-like_CS"/>
</dbReference>
<dbReference type="OrthoDB" id="9802264at2"/>
<dbReference type="Pfam" id="PF00005">
    <property type="entry name" value="ABC_tran"/>
    <property type="match status" value="1"/>
</dbReference>
<dbReference type="AlphaFoldDB" id="A0A1A7P1J9"/>
<organism evidence="6 7">
    <name type="scientific">Gallibacterium salpingitidis</name>
    <dbReference type="NCBI Taxonomy" id="505341"/>
    <lineage>
        <taxon>Bacteria</taxon>
        <taxon>Pseudomonadati</taxon>
        <taxon>Pseudomonadota</taxon>
        <taxon>Gammaproteobacteria</taxon>
        <taxon>Pasteurellales</taxon>
        <taxon>Pasteurellaceae</taxon>
        <taxon>Gallibacterium</taxon>
    </lineage>
</organism>
<keyword evidence="3" id="KW-0547">Nucleotide-binding</keyword>
<dbReference type="SUPFAM" id="SSF52540">
    <property type="entry name" value="P-loop containing nucleoside triphosphate hydrolases"/>
    <property type="match status" value="1"/>
</dbReference>
<dbReference type="EMBL" id="JTJL01000006">
    <property type="protein sequence ID" value="OBW95858.1"/>
    <property type="molecule type" value="Genomic_DNA"/>
</dbReference>
<sequence length="246" mass="27562">MNAVQIQHLTLAFAGKPLFVDFNFAVLQGHWTALLGRSGVGKSTLLRVIAGLEQQTIQQGKIEFLTASAATNQPVAFMAQNDGLYPWLSVLDNVQLAQHLRGQKNLASQQRAEELLDAVHMLEHRDKACYQLSGGQRQRVALARTLMQSAEVILMDEPFSALDVVTRLQLQTLAQQLLVDKTVLLVTHDPQEALRLCDDIFVLQKQAEQVVLTAPISPQAIERSPEHPNFWQLYQRLLQQLQQGEL</sequence>
<keyword evidence="4 6" id="KW-0067">ATP-binding</keyword>
<dbReference type="PROSITE" id="PS50893">
    <property type="entry name" value="ABC_TRANSPORTER_2"/>
    <property type="match status" value="1"/>
</dbReference>
<evidence type="ECO:0000256" key="3">
    <source>
        <dbReference type="ARBA" id="ARBA00022741"/>
    </source>
</evidence>
<proteinExistence type="inferred from homology"/>
<accession>A0A1A7P1J9</accession>